<reference evidence="2" key="1">
    <citation type="journal article" date="2021" name="PeerJ">
        <title>Extensive microbial diversity within the chicken gut microbiome revealed by metagenomics and culture.</title>
        <authorList>
            <person name="Gilroy R."/>
            <person name="Ravi A."/>
            <person name="Getino M."/>
            <person name="Pursley I."/>
            <person name="Horton D.L."/>
            <person name="Alikhan N.F."/>
            <person name="Baker D."/>
            <person name="Gharbi K."/>
            <person name="Hall N."/>
            <person name="Watson M."/>
            <person name="Adriaenssens E.M."/>
            <person name="Foster-Nyarko E."/>
            <person name="Jarju S."/>
            <person name="Secka A."/>
            <person name="Antonio M."/>
            <person name="Oren A."/>
            <person name="Chaudhuri R.R."/>
            <person name="La Ragione R."/>
            <person name="Hildebrand F."/>
            <person name="Pallen M.J."/>
        </authorList>
    </citation>
    <scope>NUCLEOTIDE SEQUENCE</scope>
    <source>
        <strain evidence="2">ChiHejej3B27-2180</strain>
    </source>
</reference>
<evidence type="ECO:0000313" key="2">
    <source>
        <dbReference type="EMBL" id="HIW70693.1"/>
    </source>
</evidence>
<sequence length="73" mass="8289">MLIQNSSRSSAYILDYNKNIPKLDNEYRLIITHFPNEKSRVFSTLLFFFTVSVLLFNHAAIPTVAVDKALLAG</sequence>
<evidence type="ECO:0000313" key="3">
    <source>
        <dbReference type="Proteomes" id="UP000886878"/>
    </source>
</evidence>
<feature type="transmembrane region" description="Helical" evidence="1">
    <location>
        <begin position="41"/>
        <end position="61"/>
    </location>
</feature>
<dbReference type="EMBL" id="DXGK01000103">
    <property type="protein sequence ID" value="HIW70693.1"/>
    <property type="molecule type" value="Genomic_DNA"/>
</dbReference>
<accession>A0A9D1U3C9</accession>
<organism evidence="2 3">
    <name type="scientific">Candidatus Limosilactobacillus merdipullorum</name>
    <dbReference type="NCBI Taxonomy" id="2838653"/>
    <lineage>
        <taxon>Bacteria</taxon>
        <taxon>Bacillati</taxon>
        <taxon>Bacillota</taxon>
        <taxon>Bacilli</taxon>
        <taxon>Lactobacillales</taxon>
        <taxon>Lactobacillaceae</taxon>
        <taxon>Limosilactobacillus</taxon>
    </lineage>
</organism>
<keyword evidence="1" id="KW-0472">Membrane</keyword>
<evidence type="ECO:0000256" key="1">
    <source>
        <dbReference type="SAM" id="Phobius"/>
    </source>
</evidence>
<feature type="non-terminal residue" evidence="2">
    <location>
        <position position="73"/>
    </location>
</feature>
<proteinExistence type="predicted"/>
<dbReference type="AlphaFoldDB" id="A0A9D1U3C9"/>
<comment type="caution">
    <text evidence="2">The sequence shown here is derived from an EMBL/GenBank/DDBJ whole genome shotgun (WGS) entry which is preliminary data.</text>
</comment>
<keyword evidence="1" id="KW-1133">Transmembrane helix</keyword>
<keyword evidence="1" id="KW-0812">Transmembrane</keyword>
<name>A0A9D1U3C9_9LACO</name>
<protein>
    <submittedName>
        <fullName evidence="2">Uncharacterized protein</fullName>
    </submittedName>
</protein>
<reference evidence="2" key="2">
    <citation type="submission" date="2021-04" db="EMBL/GenBank/DDBJ databases">
        <authorList>
            <person name="Gilroy R."/>
        </authorList>
    </citation>
    <scope>NUCLEOTIDE SEQUENCE</scope>
    <source>
        <strain evidence="2">ChiHejej3B27-2180</strain>
    </source>
</reference>
<dbReference type="Proteomes" id="UP000886878">
    <property type="component" value="Unassembled WGS sequence"/>
</dbReference>
<gene>
    <name evidence="2" type="ORF">H9876_04915</name>
</gene>